<evidence type="ECO:0000256" key="5">
    <source>
        <dbReference type="ARBA" id="ARBA00022980"/>
    </source>
</evidence>
<dbReference type="GO" id="GO:0042274">
    <property type="term" value="P:ribosomal small subunit biogenesis"/>
    <property type="evidence" value="ECO:0007669"/>
    <property type="project" value="TreeGrafter"/>
</dbReference>
<name>A0A1E5RNV9_9ASCO</name>
<evidence type="ECO:0000256" key="6">
    <source>
        <dbReference type="ARBA" id="ARBA00023128"/>
    </source>
</evidence>
<evidence type="ECO:0000256" key="7">
    <source>
        <dbReference type="ARBA" id="ARBA00023274"/>
    </source>
</evidence>
<accession>A0A1E5RNV9</accession>
<proteinExistence type="inferred from homology"/>
<dbReference type="InterPro" id="IPR018079">
    <property type="entry name" value="Ribosomal_uS4_CS"/>
</dbReference>
<evidence type="ECO:0000313" key="12">
    <source>
        <dbReference type="EMBL" id="OEJ88572.1"/>
    </source>
</evidence>
<dbReference type="PROSITE" id="PS50889">
    <property type="entry name" value="S4"/>
    <property type="match status" value="1"/>
</dbReference>
<evidence type="ECO:0000256" key="3">
    <source>
        <dbReference type="ARBA" id="ARBA00022730"/>
    </source>
</evidence>
<dbReference type="InterPro" id="IPR036986">
    <property type="entry name" value="S4_RNA-bd_sf"/>
</dbReference>
<keyword evidence="3 10" id="KW-0699">rRNA-binding</keyword>
<dbReference type="InterPro" id="IPR002942">
    <property type="entry name" value="S4_RNA-bd"/>
</dbReference>
<feature type="domain" description="RNA-binding S4" evidence="11">
    <location>
        <begin position="108"/>
        <end position="168"/>
    </location>
</feature>
<dbReference type="PROSITE" id="PS00632">
    <property type="entry name" value="RIBOSOMAL_S4"/>
    <property type="match status" value="1"/>
</dbReference>
<evidence type="ECO:0000256" key="1">
    <source>
        <dbReference type="ARBA" id="ARBA00004173"/>
    </source>
</evidence>
<dbReference type="PANTHER" id="PTHR11831:SF4">
    <property type="entry name" value="SMALL RIBOSOMAL SUBUNIT PROTEIN US4M"/>
    <property type="match status" value="1"/>
</dbReference>
<organism evidence="12 13">
    <name type="scientific">Hanseniaspora osmophila</name>
    <dbReference type="NCBI Taxonomy" id="56408"/>
    <lineage>
        <taxon>Eukaryota</taxon>
        <taxon>Fungi</taxon>
        <taxon>Dikarya</taxon>
        <taxon>Ascomycota</taxon>
        <taxon>Saccharomycotina</taxon>
        <taxon>Saccharomycetes</taxon>
        <taxon>Saccharomycodales</taxon>
        <taxon>Saccharomycodaceae</taxon>
        <taxon>Hanseniaspora</taxon>
    </lineage>
</organism>
<keyword evidence="6" id="KW-0496">Mitochondrion</keyword>
<dbReference type="Proteomes" id="UP000095728">
    <property type="component" value="Unassembled WGS sequence"/>
</dbReference>
<comment type="similarity">
    <text evidence="2">Belongs to the universal ribosomal protein uS4 family.</text>
</comment>
<evidence type="ECO:0000256" key="4">
    <source>
        <dbReference type="ARBA" id="ARBA00022884"/>
    </source>
</evidence>
<dbReference type="Pfam" id="PF01479">
    <property type="entry name" value="S4"/>
    <property type="match status" value="1"/>
</dbReference>
<evidence type="ECO:0000259" key="11">
    <source>
        <dbReference type="SMART" id="SM00363"/>
    </source>
</evidence>
<keyword evidence="13" id="KW-1185">Reference proteome</keyword>
<evidence type="ECO:0000256" key="8">
    <source>
        <dbReference type="ARBA" id="ARBA00037226"/>
    </source>
</evidence>
<comment type="caution">
    <text evidence="12">The sequence shown here is derived from an EMBL/GenBank/DDBJ whole genome shotgun (WGS) entry which is preliminary data.</text>
</comment>
<dbReference type="OrthoDB" id="3356781at2759"/>
<reference evidence="13" key="1">
    <citation type="journal article" date="2016" name="Genome Announc.">
        <title>Genome sequences of three species of Hanseniaspora isolated from spontaneous wine fermentations.</title>
        <authorList>
            <person name="Sternes P.R."/>
            <person name="Lee D."/>
            <person name="Kutyna D.R."/>
            <person name="Borneman A.R."/>
        </authorList>
    </citation>
    <scope>NUCLEOTIDE SEQUENCE [LARGE SCALE GENOMIC DNA]</scope>
    <source>
        <strain evidence="13">AWRI3579</strain>
    </source>
</reference>
<evidence type="ECO:0000256" key="10">
    <source>
        <dbReference type="PROSITE-ProRule" id="PRU00182"/>
    </source>
</evidence>
<sequence length="482" mass="55943">MPKKATNLHSLARGRIRASYSKFNLFNLYKKSRFNFLYKNLYQQKWTAKQETRAYHGEFMTEGRWMTTFESKPETVANLVKTDVGSVKSHAQEKATPYSIQTFAALERRLDFALFRSMFASSVRQARQFIIHGNCFVNGLKITSPGYPLKAGDVFHVKSEKVLQALGSKKPSLEESLKIDKTQIFLWNKQVKKLQANPRESLQAFTQEMKKLEDGDSRKEQYLILINKYNSELESRIVDERKNCSETNLLRKIYDCIDQNKKSKKDLTAKDFQPYYLNNEFLASSIEKIYKDTIKQLDITPFQEKADGAEEKTTNAELASRILESSKDNELARALRNDLTALKSPYSKAIEVFFKTNKASVQEGLPYDPEWIFQLKKHEPLEATVEEVKENEAKYSKMVNLPWQKGFYGRNDPKKPYFTPWKPKPFLAPFAILPHHIEVSFKTCHAVYLRDPVARPGHSEVISPFGLDIHDRAYMYYNREGL</sequence>
<dbReference type="FunFam" id="3.10.290.10:FF:000025">
    <property type="entry name" value="30S ribosomal subunit S4"/>
    <property type="match status" value="1"/>
</dbReference>
<keyword evidence="5 12" id="KW-0689">Ribosomal protein</keyword>
<keyword evidence="4 10" id="KW-0694">RNA-binding</keyword>
<dbReference type="EMBL" id="LPNM01000005">
    <property type="protein sequence ID" value="OEJ88572.1"/>
    <property type="molecule type" value="Genomic_DNA"/>
</dbReference>
<dbReference type="InterPro" id="IPR022801">
    <property type="entry name" value="Ribosomal_uS4"/>
</dbReference>
<dbReference type="InParanoid" id="A0A1E5RNV9"/>
<dbReference type="SUPFAM" id="SSF55174">
    <property type="entry name" value="Alpha-L RNA-binding motif"/>
    <property type="match status" value="1"/>
</dbReference>
<dbReference type="PANTHER" id="PTHR11831">
    <property type="entry name" value="30S 40S RIBOSOMAL PROTEIN"/>
    <property type="match status" value="1"/>
</dbReference>
<evidence type="ECO:0000256" key="2">
    <source>
        <dbReference type="ARBA" id="ARBA00007465"/>
    </source>
</evidence>
<evidence type="ECO:0000256" key="9">
    <source>
        <dbReference type="ARBA" id="ARBA00071419"/>
    </source>
</evidence>
<evidence type="ECO:0000313" key="13">
    <source>
        <dbReference type="Proteomes" id="UP000095728"/>
    </source>
</evidence>
<dbReference type="GO" id="GO:0019843">
    <property type="term" value="F:rRNA binding"/>
    <property type="evidence" value="ECO:0007669"/>
    <property type="project" value="UniProtKB-KW"/>
</dbReference>
<protein>
    <recommendedName>
        <fullName evidence="9">Small ribosomal subunit protein uS4m</fullName>
    </recommendedName>
</protein>
<dbReference type="STRING" id="56408.A0A1E5RNV9"/>
<dbReference type="CDD" id="cd00165">
    <property type="entry name" value="S4"/>
    <property type="match status" value="1"/>
</dbReference>
<dbReference type="FunCoup" id="A0A1E5RNV9">
    <property type="interactions" value="149"/>
</dbReference>
<gene>
    <name evidence="12" type="ORF">AWRI3579_g747</name>
</gene>
<dbReference type="Gene3D" id="3.10.290.10">
    <property type="entry name" value="RNA-binding S4 domain"/>
    <property type="match status" value="1"/>
</dbReference>
<comment type="function">
    <text evidence="8">Component of the mitochondrial ribosome (mitoribosome), a dedicated translation machinery responsible for the synthesis of mitochondrial genome-encoded proteins, including at least some of the essential transmembrane subunits of the mitochondrial respiratory chain. The mitoribosomes are attached to the mitochondrial inner membrane and translation products are cotranslationally integrated into the membrane.</text>
</comment>
<dbReference type="GO" id="GO:0003735">
    <property type="term" value="F:structural constituent of ribosome"/>
    <property type="evidence" value="ECO:0007669"/>
    <property type="project" value="TreeGrafter"/>
</dbReference>
<keyword evidence="7" id="KW-0687">Ribonucleoprotein</keyword>
<comment type="subcellular location">
    <subcellularLocation>
        <location evidence="1">Mitochondrion</location>
    </subcellularLocation>
</comment>
<dbReference type="AlphaFoldDB" id="A0A1E5RNV9"/>
<dbReference type="GO" id="GO:0005763">
    <property type="term" value="C:mitochondrial small ribosomal subunit"/>
    <property type="evidence" value="ECO:0007669"/>
    <property type="project" value="TreeGrafter"/>
</dbReference>
<dbReference type="SMART" id="SM00363">
    <property type="entry name" value="S4"/>
    <property type="match status" value="1"/>
</dbReference>